<dbReference type="GO" id="GO:0003677">
    <property type="term" value="F:DNA binding"/>
    <property type="evidence" value="ECO:0007669"/>
    <property type="project" value="UniProtKB-KW"/>
</dbReference>
<feature type="domain" description="AP2/ERF" evidence="8">
    <location>
        <begin position="36"/>
        <end position="93"/>
    </location>
</feature>
<dbReference type="InterPro" id="IPR016177">
    <property type="entry name" value="DNA-bd_dom_sf"/>
</dbReference>
<feature type="compositionally biased region" description="Pro residues" evidence="7">
    <location>
        <begin position="145"/>
        <end position="156"/>
    </location>
</feature>
<dbReference type="InterPro" id="IPR050913">
    <property type="entry name" value="AP2/ERF_ERF"/>
</dbReference>
<feature type="region of interest" description="Disordered" evidence="7">
    <location>
        <begin position="1"/>
        <end position="21"/>
    </location>
</feature>
<feature type="region of interest" description="Disordered" evidence="7">
    <location>
        <begin position="127"/>
        <end position="165"/>
    </location>
</feature>
<evidence type="ECO:0000313" key="10">
    <source>
        <dbReference type="Proteomes" id="UP000829196"/>
    </source>
</evidence>
<comment type="caution">
    <text evidence="9">The sequence shown here is derived from an EMBL/GenBank/DDBJ whole genome shotgun (WGS) entry which is preliminary data.</text>
</comment>
<reference evidence="9" key="1">
    <citation type="journal article" date="2022" name="Front. Genet.">
        <title>Chromosome-Scale Assembly of the Dendrobium nobile Genome Provides Insights Into the Molecular Mechanism of the Biosynthesis of the Medicinal Active Ingredient of Dendrobium.</title>
        <authorList>
            <person name="Xu Q."/>
            <person name="Niu S.-C."/>
            <person name="Li K.-L."/>
            <person name="Zheng P.-J."/>
            <person name="Zhang X.-J."/>
            <person name="Jia Y."/>
            <person name="Liu Y."/>
            <person name="Niu Y.-X."/>
            <person name="Yu L.-H."/>
            <person name="Chen D.-F."/>
            <person name="Zhang G.-Q."/>
        </authorList>
    </citation>
    <scope>NUCLEOTIDE SEQUENCE</scope>
    <source>
        <tissue evidence="9">Leaf</tissue>
    </source>
</reference>
<organism evidence="9 10">
    <name type="scientific">Dendrobium nobile</name>
    <name type="common">Orchid</name>
    <dbReference type="NCBI Taxonomy" id="94219"/>
    <lineage>
        <taxon>Eukaryota</taxon>
        <taxon>Viridiplantae</taxon>
        <taxon>Streptophyta</taxon>
        <taxon>Embryophyta</taxon>
        <taxon>Tracheophyta</taxon>
        <taxon>Spermatophyta</taxon>
        <taxon>Magnoliopsida</taxon>
        <taxon>Liliopsida</taxon>
        <taxon>Asparagales</taxon>
        <taxon>Orchidaceae</taxon>
        <taxon>Epidendroideae</taxon>
        <taxon>Malaxideae</taxon>
        <taxon>Dendrobiinae</taxon>
        <taxon>Dendrobium</taxon>
    </lineage>
</organism>
<dbReference type="Gene3D" id="3.30.730.10">
    <property type="entry name" value="AP2/ERF domain"/>
    <property type="match status" value="1"/>
</dbReference>
<proteinExistence type="inferred from homology"/>
<gene>
    <name evidence="9" type="ORF">KFK09_004521</name>
</gene>
<dbReference type="AlphaFoldDB" id="A0A8T3C4B6"/>
<evidence type="ECO:0000256" key="4">
    <source>
        <dbReference type="ARBA" id="ARBA00023163"/>
    </source>
</evidence>
<evidence type="ECO:0000256" key="6">
    <source>
        <dbReference type="ARBA" id="ARBA00024343"/>
    </source>
</evidence>
<dbReference type="SMR" id="A0A8T3C4B6"/>
<dbReference type="SMART" id="SM00380">
    <property type="entry name" value="AP2"/>
    <property type="match status" value="1"/>
</dbReference>
<keyword evidence="10" id="KW-1185">Reference proteome</keyword>
<name>A0A8T3C4B6_DENNO</name>
<accession>A0A8T3C4B6</accession>
<dbReference type="EMBL" id="JAGYWB010000004">
    <property type="protein sequence ID" value="KAI0525130.1"/>
    <property type="molecule type" value="Genomic_DNA"/>
</dbReference>
<keyword evidence="3" id="KW-0238">DNA-binding</keyword>
<protein>
    <recommendedName>
        <fullName evidence="8">AP2/ERF domain-containing protein</fullName>
    </recommendedName>
</protein>
<evidence type="ECO:0000259" key="8">
    <source>
        <dbReference type="PROSITE" id="PS51032"/>
    </source>
</evidence>
<keyword evidence="2" id="KW-0805">Transcription regulation</keyword>
<dbReference type="PANTHER" id="PTHR31194:SF189">
    <property type="entry name" value="AP2_ERF DOMAIN-CONTAINING PROTEIN"/>
    <property type="match status" value="1"/>
</dbReference>
<dbReference type="PROSITE" id="PS51032">
    <property type="entry name" value="AP2_ERF"/>
    <property type="match status" value="1"/>
</dbReference>
<sequence>MVQKIGSRKNMNPTEKINETVSKPLSISIGQQQRKRYMGVRQSPSGRWVAEIKGTAQKIRLWLGTFDTAEAAAHAYDEAACLLRGANTRTNFWPRNQGGFGSSNTGSSSVLSTKVLNQLLERLEEQRASKSSRHCLSSVPSKSPLFPPPPQPPPPQHQQQHHKHNQELELIKRMAYGDLFSEVGTSSAATTHEEIMKGKVQRAGNLVDMDLRLEDFSCFFAPLEIEGREKVEIGTYEYWTKLSAAANGV</sequence>
<comment type="subcellular location">
    <subcellularLocation>
        <location evidence="1">Nucleus</location>
    </subcellularLocation>
</comment>
<dbReference type="FunFam" id="3.30.730.10:FF:000005">
    <property type="entry name" value="ethylene-responsive transcription factor RAP2-11"/>
    <property type="match status" value="1"/>
</dbReference>
<keyword evidence="5" id="KW-0539">Nucleus</keyword>
<evidence type="ECO:0000256" key="2">
    <source>
        <dbReference type="ARBA" id="ARBA00023015"/>
    </source>
</evidence>
<evidence type="ECO:0000256" key="7">
    <source>
        <dbReference type="SAM" id="MobiDB-lite"/>
    </source>
</evidence>
<dbReference type="OrthoDB" id="773121at2759"/>
<evidence type="ECO:0000313" key="9">
    <source>
        <dbReference type="EMBL" id="KAI0525130.1"/>
    </source>
</evidence>
<dbReference type="CDD" id="cd00018">
    <property type="entry name" value="AP2"/>
    <property type="match status" value="1"/>
</dbReference>
<dbReference type="GO" id="GO:0005634">
    <property type="term" value="C:nucleus"/>
    <property type="evidence" value="ECO:0007669"/>
    <property type="project" value="UniProtKB-SubCell"/>
</dbReference>
<dbReference type="Proteomes" id="UP000829196">
    <property type="component" value="Unassembled WGS sequence"/>
</dbReference>
<dbReference type="GO" id="GO:0003700">
    <property type="term" value="F:DNA-binding transcription factor activity"/>
    <property type="evidence" value="ECO:0007669"/>
    <property type="project" value="InterPro"/>
</dbReference>
<keyword evidence="4" id="KW-0804">Transcription</keyword>
<dbReference type="Pfam" id="PF00847">
    <property type="entry name" value="AP2"/>
    <property type="match status" value="1"/>
</dbReference>
<dbReference type="SUPFAM" id="SSF54171">
    <property type="entry name" value="DNA-binding domain"/>
    <property type="match status" value="1"/>
</dbReference>
<dbReference type="InterPro" id="IPR001471">
    <property type="entry name" value="AP2/ERF_dom"/>
</dbReference>
<comment type="similarity">
    <text evidence="6">Belongs to the AP2/ERF transcription factor family. ERF subfamily.</text>
</comment>
<dbReference type="PANTHER" id="PTHR31194">
    <property type="entry name" value="SHN SHINE , DNA BINDING / TRANSCRIPTION FACTOR"/>
    <property type="match status" value="1"/>
</dbReference>
<dbReference type="PRINTS" id="PR00367">
    <property type="entry name" value="ETHRSPELEMNT"/>
</dbReference>
<evidence type="ECO:0000256" key="1">
    <source>
        <dbReference type="ARBA" id="ARBA00004123"/>
    </source>
</evidence>
<evidence type="ECO:0000256" key="5">
    <source>
        <dbReference type="ARBA" id="ARBA00023242"/>
    </source>
</evidence>
<feature type="compositionally biased region" description="Polar residues" evidence="7">
    <location>
        <begin position="9"/>
        <end position="21"/>
    </location>
</feature>
<evidence type="ECO:0000256" key="3">
    <source>
        <dbReference type="ARBA" id="ARBA00023125"/>
    </source>
</evidence>
<dbReference type="InterPro" id="IPR036955">
    <property type="entry name" value="AP2/ERF_dom_sf"/>
</dbReference>